<sequence>MANEQWKNDIAYAMTPFKLLTWPIGVWPLQVYNIYSLIRCILATCCMSIIVILPTMEIHMGCTDAEQNIDSIMLIFCGVLGVLKTICFRIYAKNLTSNYGSARNDYLTIENADYRAIMRRYAFVGRILSCFMVCFSYFSVMIYSLIPLLGDDKDNQMNITDEDVVLEYPMPSRCALEYFGIPESMYQIICLFEFIVLILTCTCNHGNDSLFLNITLHVCGQVKILKASFIDFDVSSSQVNDRFNALIQRNSYLIKMAKELANAISFVLLMQLFLSSILLCIMGFQFILALKMNDAVMMGKSFMVLCTFLTQLSVYSFVGDYLKSQMEEIGLFIYQSIWYDLPVNLTKNIIFIIMRSQSPVKLQAGNFIVVNLATYMSILKTSISYLSVLRVMVET</sequence>
<keyword evidence="4 10" id="KW-0812">Transmembrane</keyword>
<feature type="transmembrane region" description="Helical" evidence="10">
    <location>
        <begin position="72"/>
        <end position="92"/>
    </location>
</feature>
<comment type="caution">
    <text evidence="11">The sequence shown here is derived from an EMBL/GenBank/DDBJ whole genome shotgun (WGS) entry which is preliminary data.</text>
</comment>
<organism evidence="11 12">
    <name type="scientific">Nylanderia fulva</name>
    <dbReference type="NCBI Taxonomy" id="613905"/>
    <lineage>
        <taxon>Eukaryota</taxon>
        <taxon>Metazoa</taxon>
        <taxon>Ecdysozoa</taxon>
        <taxon>Arthropoda</taxon>
        <taxon>Hexapoda</taxon>
        <taxon>Insecta</taxon>
        <taxon>Pterygota</taxon>
        <taxon>Neoptera</taxon>
        <taxon>Endopterygota</taxon>
        <taxon>Hymenoptera</taxon>
        <taxon>Apocrita</taxon>
        <taxon>Aculeata</taxon>
        <taxon>Formicoidea</taxon>
        <taxon>Formicidae</taxon>
        <taxon>Formicinae</taxon>
        <taxon>Nylanderia</taxon>
    </lineage>
</organism>
<evidence type="ECO:0000256" key="7">
    <source>
        <dbReference type="ARBA" id="ARBA00023136"/>
    </source>
</evidence>
<keyword evidence="6 10" id="KW-1133">Transmembrane helix</keyword>
<reference evidence="11 12" key="1">
    <citation type="submission" date="2019-08" db="EMBL/GenBank/DDBJ databases">
        <title>High quality draft denovo assembly of Nylanderia fulva.</title>
        <authorList>
            <person name="Vargo E.L."/>
            <person name="Tarone A.M."/>
            <person name="Konganti K.R."/>
        </authorList>
    </citation>
    <scope>NUCLEOTIDE SEQUENCE [LARGE SCALE GENOMIC DNA]</scope>
    <source>
        <strain evidence="11">TAMU-Nful-2015</strain>
        <tissue evidence="11">Whole body</tissue>
    </source>
</reference>
<keyword evidence="2" id="KW-1003">Cell membrane</keyword>
<evidence type="ECO:0000313" key="12">
    <source>
        <dbReference type="Proteomes" id="UP000479987"/>
    </source>
</evidence>
<protein>
    <recommendedName>
        <fullName evidence="10">Odorant receptor</fullName>
    </recommendedName>
</protein>
<feature type="transmembrane region" description="Helical" evidence="10">
    <location>
        <begin position="263"/>
        <end position="290"/>
    </location>
</feature>
<feature type="transmembrane region" description="Helical" evidence="10">
    <location>
        <begin position="302"/>
        <end position="322"/>
    </location>
</feature>
<evidence type="ECO:0000256" key="5">
    <source>
        <dbReference type="ARBA" id="ARBA00022725"/>
    </source>
</evidence>
<dbReference type="Proteomes" id="UP000479987">
    <property type="component" value="Unassembled WGS sequence"/>
</dbReference>
<dbReference type="PANTHER" id="PTHR21137">
    <property type="entry name" value="ODORANT RECEPTOR"/>
    <property type="match status" value="1"/>
</dbReference>
<comment type="caution">
    <text evidence="10">Lacks conserved residue(s) required for the propagation of feature annotation.</text>
</comment>
<evidence type="ECO:0000313" key="11">
    <source>
        <dbReference type="EMBL" id="KAF3054277.1"/>
    </source>
</evidence>
<comment type="similarity">
    <text evidence="10">Belongs to the insect chemoreceptor superfamily. Heteromeric odorant receptor channel (TC 1.A.69) family.</text>
</comment>
<name>A0A6G1LQ65_9HYME</name>
<evidence type="ECO:0000256" key="9">
    <source>
        <dbReference type="ARBA" id="ARBA00023224"/>
    </source>
</evidence>
<dbReference type="InterPro" id="IPR004117">
    <property type="entry name" value="7tm6_olfct_rcpt"/>
</dbReference>
<dbReference type="GO" id="GO:0004984">
    <property type="term" value="F:olfactory receptor activity"/>
    <property type="evidence" value="ECO:0007669"/>
    <property type="project" value="InterPro"/>
</dbReference>
<feature type="transmembrane region" description="Helical" evidence="10">
    <location>
        <begin position="32"/>
        <end position="52"/>
    </location>
</feature>
<dbReference type="OrthoDB" id="8185860at2759"/>
<feature type="transmembrane region" description="Helical" evidence="10">
    <location>
        <begin position="123"/>
        <end position="146"/>
    </location>
</feature>
<evidence type="ECO:0000256" key="6">
    <source>
        <dbReference type="ARBA" id="ARBA00022989"/>
    </source>
</evidence>
<evidence type="ECO:0000256" key="3">
    <source>
        <dbReference type="ARBA" id="ARBA00022606"/>
    </source>
</evidence>
<dbReference type="Pfam" id="PF02949">
    <property type="entry name" value="7tm_6"/>
    <property type="match status" value="1"/>
</dbReference>
<evidence type="ECO:0000256" key="1">
    <source>
        <dbReference type="ARBA" id="ARBA00004651"/>
    </source>
</evidence>
<comment type="subcellular location">
    <subcellularLocation>
        <location evidence="1 10">Cell membrane</location>
        <topology evidence="1 10">Multi-pass membrane protein</topology>
    </subcellularLocation>
</comment>
<dbReference type="GO" id="GO:0005886">
    <property type="term" value="C:plasma membrane"/>
    <property type="evidence" value="ECO:0007669"/>
    <property type="project" value="UniProtKB-SubCell"/>
</dbReference>
<dbReference type="GO" id="GO:0005549">
    <property type="term" value="F:odorant binding"/>
    <property type="evidence" value="ECO:0007669"/>
    <property type="project" value="InterPro"/>
</dbReference>
<keyword evidence="9 10" id="KW-0807">Transducer</keyword>
<keyword evidence="3 10" id="KW-0716">Sensory transduction</keyword>
<keyword evidence="5 10" id="KW-0552">Olfaction</keyword>
<evidence type="ECO:0000256" key="10">
    <source>
        <dbReference type="RuleBase" id="RU351113"/>
    </source>
</evidence>
<proteinExistence type="inferred from homology"/>
<evidence type="ECO:0000256" key="8">
    <source>
        <dbReference type="ARBA" id="ARBA00023170"/>
    </source>
</evidence>
<gene>
    <name evidence="11" type="primary">Or-135</name>
    <name evidence="11" type="synonym">Nful_v1.0-Or-135</name>
    <name evidence="11" type="ORF">NFUL_NFUL000380</name>
</gene>
<accession>A0A6G1LQ65</accession>
<dbReference type="PANTHER" id="PTHR21137:SF35">
    <property type="entry name" value="ODORANT RECEPTOR 19A-RELATED"/>
    <property type="match status" value="1"/>
</dbReference>
<dbReference type="EMBL" id="SGBU01000059">
    <property type="protein sequence ID" value="KAF3054277.1"/>
    <property type="molecule type" value="Genomic_DNA"/>
</dbReference>
<keyword evidence="12" id="KW-1185">Reference proteome</keyword>
<feature type="transmembrane region" description="Helical" evidence="10">
    <location>
        <begin position="185"/>
        <end position="203"/>
    </location>
</feature>
<keyword evidence="8 10" id="KW-0675">Receptor</keyword>
<evidence type="ECO:0000256" key="2">
    <source>
        <dbReference type="ARBA" id="ARBA00022475"/>
    </source>
</evidence>
<evidence type="ECO:0000256" key="4">
    <source>
        <dbReference type="ARBA" id="ARBA00022692"/>
    </source>
</evidence>
<dbReference type="GO" id="GO:0007165">
    <property type="term" value="P:signal transduction"/>
    <property type="evidence" value="ECO:0007669"/>
    <property type="project" value="UniProtKB-KW"/>
</dbReference>
<keyword evidence="7 10" id="KW-0472">Membrane</keyword>
<dbReference type="AlphaFoldDB" id="A0A6G1LQ65"/>